<evidence type="ECO:0000256" key="9">
    <source>
        <dbReference type="ARBA" id="ARBA00022516"/>
    </source>
</evidence>
<evidence type="ECO:0000256" key="15">
    <source>
        <dbReference type="ARBA" id="ARBA00023209"/>
    </source>
</evidence>
<comment type="pathway">
    <text evidence="3">Phospholipid metabolism; CDP-diacylglycerol degradation; phosphatidate from CDP-diacylglycerol: step 1/1.</text>
</comment>
<dbReference type="SUPFAM" id="SSF54197">
    <property type="entry name" value="HIT-like"/>
    <property type="match status" value="1"/>
</dbReference>
<protein>
    <recommendedName>
        <fullName evidence="7">CDP-diacylglycerol pyrophosphatase</fullName>
        <ecNumber evidence="6">3.6.1.26</ecNumber>
    </recommendedName>
    <alternativeName>
        <fullName evidence="17">CDP-diacylglycerol phosphatidylhydrolase</fullName>
    </alternativeName>
    <alternativeName>
        <fullName evidence="18">CDP-diglyceride hydrolase</fullName>
    </alternativeName>
</protein>
<dbReference type="GO" id="GO:0008715">
    <property type="term" value="F:CDP-diacylglycerol diphosphatase activity"/>
    <property type="evidence" value="ECO:0007669"/>
    <property type="project" value="UniProtKB-EC"/>
</dbReference>
<keyword evidence="9" id="KW-0444">Lipid biosynthesis</keyword>
<dbReference type="EC" id="3.6.1.26" evidence="6"/>
<dbReference type="GO" id="GO:0046342">
    <property type="term" value="P:CDP-diacylglycerol catabolic process"/>
    <property type="evidence" value="ECO:0007669"/>
    <property type="project" value="UniProtKB-UniPathway"/>
</dbReference>
<evidence type="ECO:0000256" key="7">
    <source>
        <dbReference type="ARBA" id="ARBA00019608"/>
    </source>
</evidence>
<sequence>MSRTRHANSSRPFRRLRLASLTAGLGAALIAALAVTGCVRLSTFDANGLWKVVGDQCVPNARDKGQPGPCTTVDFQKRYAVLKDISGRAQYLLIPTDRVSGIESPDILYAGSPEYWAGAWSAGRYVDDKLKMTLAPTQLGLEINSSQQRSQNQLHIHVDCMRNDIADALAPYRHDAPGSWRWATLDGKRYRVTRVTSLTDRSNPFRVVERGLDPQQAMATQTILVTGAGPDTARDGWLVVNSAQDMEGGTGTAEGLLDHSCALAKAQ</sequence>
<keyword evidence="12" id="KW-1133">Transmembrane helix</keyword>
<keyword evidence="14" id="KW-0472">Membrane</keyword>
<organism evidence="19 20">
    <name type="scientific">Paraburkholderia eburnea</name>
    <dbReference type="NCBI Taxonomy" id="1189126"/>
    <lineage>
        <taxon>Bacteria</taxon>
        <taxon>Pseudomonadati</taxon>
        <taxon>Pseudomonadota</taxon>
        <taxon>Betaproteobacteria</taxon>
        <taxon>Burkholderiales</taxon>
        <taxon>Burkholderiaceae</taxon>
        <taxon>Paraburkholderia</taxon>
    </lineage>
</organism>
<evidence type="ECO:0000256" key="5">
    <source>
        <dbReference type="ARBA" id="ARBA00006435"/>
    </source>
</evidence>
<dbReference type="PIRSF" id="PIRSF001273">
    <property type="entry name" value="CDH"/>
    <property type="match status" value="1"/>
</dbReference>
<evidence type="ECO:0000256" key="18">
    <source>
        <dbReference type="ARBA" id="ARBA00032892"/>
    </source>
</evidence>
<comment type="similarity">
    <text evidence="5">Belongs to the Cdh family.</text>
</comment>
<dbReference type="GO" id="GO:0008654">
    <property type="term" value="P:phospholipid biosynthetic process"/>
    <property type="evidence" value="ECO:0007669"/>
    <property type="project" value="UniProtKB-KW"/>
</dbReference>
<evidence type="ECO:0000256" key="8">
    <source>
        <dbReference type="ARBA" id="ARBA00022475"/>
    </source>
</evidence>
<evidence type="ECO:0000256" key="6">
    <source>
        <dbReference type="ARBA" id="ARBA00012375"/>
    </source>
</evidence>
<evidence type="ECO:0000313" key="19">
    <source>
        <dbReference type="EMBL" id="POR54599.1"/>
    </source>
</evidence>
<dbReference type="InterPro" id="IPR003763">
    <property type="entry name" value="CDP-diacylglyc_Pase"/>
</dbReference>
<comment type="subcellular location">
    <subcellularLocation>
        <location evidence="2">Cell membrane</location>
        <topology evidence="2">Single-pass membrane protein</topology>
    </subcellularLocation>
</comment>
<keyword evidence="13" id="KW-0443">Lipid metabolism</keyword>
<keyword evidence="10" id="KW-0812">Transmembrane</keyword>
<evidence type="ECO:0000256" key="12">
    <source>
        <dbReference type="ARBA" id="ARBA00022989"/>
    </source>
</evidence>
<accession>A0A2S4MJ13</accession>
<proteinExistence type="inferred from homology"/>
<dbReference type="Pfam" id="PF02611">
    <property type="entry name" value="CDH"/>
    <property type="match status" value="1"/>
</dbReference>
<gene>
    <name evidence="19" type="ORF">B0G62_102207</name>
</gene>
<dbReference type="UniPathway" id="UPA00609">
    <property type="reaction ID" value="UER00664"/>
</dbReference>
<dbReference type="OrthoDB" id="481399at2"/>
<dbReference type="EMBL" id="PQGA01000002">
    <property type="protein sequence ID" value="POR54599.1"/>
    <property type="molecule type" value="Genomic_DNA"/>
</dbReference>
<dbReference type="Proteomes" id="UP000237381">
    <property type="component" value="Unassembled WGS sequence"/>
</dbReference>
<evidence type="ECO:0000256" key="1">
    <source>
        <dbReference type="ARBA" id="ARBA00001007"/>
    </source>
</evidence>
<comment type="catalytic activity">
    <reaction evidence="1">
        <text>a CDP-1,2-diacyl-sn-glycerol + H2O = a 1,2-diacyl-sn-glycero-3-phosphate + CMP + 2 H(+)</text>
        <dbReference type="Rhea" id="RHEA:15221"/>
        <dbReference type="ChEBI" id="CHEBI:15377"/>
        <dbReference type="ChEBI" id="CHEBI:15378"/>
        <dbReference type="ChEBI" id="CHEBI:58332"/>
        <dbReference type="ChEBI" id="CHEBI:58608"/>
        <dbReference type="ChEBI" id="CHEBI:60377"/>
        <dbReference type="EC" id="3.6.1.26"/>
    </reaction>
</comment>
<evidence type="ECO:0000256" key="3">
    <source>
        <dbReference type="ARBA" id="ARBA00004927"/>
    </source>
</evidence>
<keyword evidence="15" id="KW-0594">Phospholipid biosynthesis</keyword>
<keyword evidence="20" id="KW-1185">Reference proteome</keyword>
<evidence type="ECO:0000256" key="17">
    <source>
        <dbReference type="ARBA" id="ARBA00032888"/>
    </source>
</evidence>
<dbReference type="Gene3D" id="3.30.428.30">
    <property type="entry name" value="HIT family - CDH-like"/>
    <property type="match status" value="1"/>
</dbReference>
<evidence type="ECO:0000256" key="14">
    <source>
        <dbReference type="ARBA" id="ARBA00023136"/>
    </source>
</evidence>
<evidence type="ECO:0000256" key="16">
    <source>
        <dbReference type="ARBA" id="ARBA00023264"/>
    </source>
</evidence>
<dbReference type="AlphaFoldDB" id="A0A2S4MJ13"/>
<dbReference type="InterPro" id="IPR036265">
    <property type="entry name" value="HIT-like_sf"/>
</dbReference>
<keyword evidence="8" id="KW-1003">Cell membrane</keyword>
<dbReference type="GO" id="GO:0005886">
    <property type="term" value="C:plasma membrane"/>
    <property type="evidence" value="ECO:0007669"/>
    <property type="project" value="UniProtKB-SubCell"/>
</dbReference>
<name>A0A2S4MJ13_9BURK</name>
<evidence type="ECO:0000256" key="4">
    <source>
        <dbReference type="ARBA" id="ARBA00005189"/>
    </source>
</evidence>
<evidence type="ECO:0000313" key="20">
    <source>
        <dbReference type="Proteomes" id="UP000237381"/>
    </source>
</evidence>
<comment type="caution">
    <text evidence="19">The sequence shown here is derived from an EMBL/GenBank/DDBJ whole genome shotgun (WGS) entry which is preliminary data.</text>
</comment>
<keyword evidence="11" id="KW-0378">Hydrolase</keyword>
<evidence type="ECO:0000256" key="2">
    <source>
        <dbReference type="ARBA" id="ARBA00004162"/>
    </source>
</evidence>
<evidence type="ECO:0000256" key="11">
    <source>
        <dbReference type="ARBA" id="ARBA00022801"/>
    </source>
</evidence>
<comment type="pathway">
    <text evidence="4">Lipid metabolism.</text>
</comment>
<evidence type="ECO:0000256" key="10">
    <source>
        <dbReference type="ARBA" id="ARBA00022692"/>
    </source>
</evidence>
<keyword evidence="16" id="KW-1208">Phospholipid metabolism</keyword>
<evidence type="ECO:0000256" key="13">
    <source>
        <dbReference type="ARBA" id="ARBA00023098"/>
    </source>
</evidence>
<reference evidence="19 20" key="1">
    <citation type="submission" date="2018-01" db="EMBL/GenBank/DDBJ databases">
        <title>Genomic Encyclopedia of Type Strains, Phase III (KMG-III): the genomes of soil and plant-associated and newly described type strains.</title>
        <authorList>
            <person name="Whitman W."/>
        </authorList>
    </citation>
    <scope>NUCLEOTIDE SEQUENCE [LARGE SCALE GENOMIC DNA]</scope>
    <source>
        <strain evidence="19 20">JCM 18070</strain>
    </source>
</reference>